<comment type="caution">
    <text evidence="1">The sequence shown here is derived from an EMBL/GenBank/DDBJ whole genome shotgun (WGS) entry which is preliminary data.</text>
</comment>
<dbReference type="SUPFAM" id="SSF110849">
    <property type="entry name" value="ParB/Sulfiredoxin"/>
    <property type="match status" value="1"/>
</dbReference>
<dbReference type="EMBL" id="ADMS01000013">
    <property type="protein sequence ID" value="EFF78104.1"/>
    <property type="molecule type" value="Genomic_DNA"/>
</dbReference>
<dbReference type="OrthoDB" id="7656008at2"/>
<sequence>MKPASKKVDLDQMIASRLSERSPEPAAIESAVTNVITLNVRDDCRLYERNPRTVRNEKFDEIKESIRKRGLDQMIAVTQRPGEKQHIPAKGGNTRLEILQELVAEGEVRFLYMDFVKVPYRSEAALLAAHMVENDQRSGLLFWDAARSTFDLKQEVERERGAALSLRDFSEHLKTNEGIQASPALLSHYGFTMKHLADLACAANHLSRRDVQDRFIPARSRLAAIASKLGAEDALEEAWTLAIGHMRENYVATKSLDFGAFTARLDENFAQRATLTVDELQRAALVVQANSDKGAFRSLSRQLSESVAQTRDAMSSLARDTTRFDAGCYLRLVEERGRGEMGRARLRWCIRGQARYVLFEALERALTSLPPAVVEHFHACEKRAMELNVLESVLRQAVDQLESYLRNGALRQKAEGGAEPPVLLQNRNGR</sequence>
<dbReference type="eggNOG" id="COG1475">
    <property type="taxonomic scope" value="Bacteria"/>
</dbReference>
<accession>D4X4D2</accession>
<gene>
    <name evidence="1" type="ORF">HMPREF0004_0329</name>
</gene>
<name>D4X4D2_9BURK</name>
<protein>
    <submittedName>
        <fullName evidence="1">Putative integrating conjugative element, PFGI_1 class, ParB family protein</fullName>
    </submittedName>
</protein>
<evidence type="ECO:0000313" key="2">
    <source>
        <dbReference type="Proteomes" id="UP000004510"/>
    </source>
</evidence>
<dbReference type="HOGENOM" id="CLU_637166_0_0_4"/>
<proteinExistence type="predicted"/>
<reference evidence="2" key="1">
    <citation type="submission" date="2010-03" db="EMBL/GenBank/DDBJ databases">
        <title>Complete sequence of Mobiluncus curtisii ATCC 43063.</title>
        <authorList>
            <person name="Muzny D."/>
            <person name="Qin X."/>
            <person name="Deng J."/>
            <person name="Jiang H."/>
            <person name="Liu Y."/>
            <person name="Qu J."/>
            <person name="Song X.-Z."/>
            <person name="Zhang L."/>
            <person name="Thornton R."/>
            <person name="Coyle M."/>
            <person name="Francisco L."/>
            <person name="Jackson L."/>
            <person name="Javaid M."/>
            <person name="Korchina V."/>
            <person name="Kovar C."/>
            <person name="Mata R."/>
            <person name="Mathew T."/>
            <person name="Ngo R."/>
            <person name="Nguyen L."/>
            <person name="Nguyen N."/>
            <person name="Okwuonu G."/>
            <person name="Ongeri F."/>
            <person name="Pham C."/>
            <person name="Simmons D."/>
            <person name="Wilczek-Boney K."/>
            <person name="Hale W."/>
            <person name="Jakkamsetti A."/>
            <person name="Pham P."/>
            <person name="Ruth R."/>
            <person name="San Lucas F."/>
            <person name="Warren J."/>
            <person name="Zhang J."/>
            <person name="Zhao Z."/>
            <person name="Zhou C."/>
            <person name="Zhu D."/>
            <person name="Lee S."/>
            <person name="Bess C."/>
            <person name="Blankenburg K."/>
            <person name="Forbes L."/>
            <person name="Fu Q."/>
            <person name="Gubbala S."/>
            <person name="Hirani K."/>
            <person name="Jayaseelan J.C."/>
            <person name="Lara F."/>
            <person name="Munidasa M."/>
            <person name="Palculict T."/>
            <person name="Patil S."/>
            <person name="Pu L.-L."/>
            <person name="Saada N."/>
            <person name="Tang L."/>
            <person name="Weissenberger G."/>
            <person name="Zhu Y."/>
            <person name="Hemphill L."/>
            <person name="Shang Y."/>
            <person name="Youmans B."/>
            <person name="Ayvaz T."/>
            <person name="Ross M."/>
            <person name="Santibanez J."/>
            <person name="Aqrawi P."/>
            <person name="Gross S."/>
            <person name="Joshi V."/>
            <person name="Fowler G."/>
            <person name="Nazareth L."/>
            <person name="Reid J."/>
            <person name="Worley K."/>
            <person name="Petrosino J."/>
            <person name="Highlander S."/>
            <person name="Gibbs R."/>
            <person name="Gibbs R."/>
        </authorList>
    </citation>
    <scope>NUCLEOTIDE SEQUENCE [LARGE SCALE GENOMIC DNA]</scope>
    <source>
        <strain evidence="2">ATCC 43553</strain>
    </source>
</reference>
<dbReference type="Proteomes" id="UP000004510">
    <property type="component" value="Unassembled WGS sequence"/>
</dbReference>
<organism evidence="1 2">
    <name type="scientific">Achromobacter piechaudii ATCC 43553</name>
    <dbReference type="NCBI Taxonomy" id="742159"/>
    <lineage>
        <taxon>Bacteria</taxon>
        <taxon>Pseudomonadati</taxon>
        <taxon>Pseudomonadota</taxon>
        <taxon>Betaproteobacteria</taxon>
        <taxon>Burkholderiales</taxon>
        <taxon>Alcaligenaceae</taxon>
        <taxon>Achromobacter</taxon>
    </lineage>
</organism>
<dbReference type="RefSeq" id="WP_006216220.1">
    <property type="nucleotide sequence ID" value="NZ_GG770409.1"/>
</dbReference>
<dbReference type="InterPro" id="IPR036086">
    <property type="entry name" value="ParB/Sulfiredoxin_sf"/>
</dbReference>
<dbReference type="PATRIC" id="fig|742159.3.peg.880"/>
<evidence type="ECO:0000313" key="1">
    <source>
        <dbReference type="EMBL" id="EFF78104.1"/>
    </source>
</evidence>
<dbReference type="AlphaFoldDB" id="D4X4D2"/>